<gene>
    <name evidence="1" type="ORF">LK12_18320</name>
</gene>
<accession>A0A0B1ZKJ4</accession>
<name>A0A0B1ZKJ4_9SPHN</name>
<reference evidence="1 2" key="1">
    <citation type="submission" date="2014-10" db="EMBL/GenBank/DDBJ databases">
        <title>Genome sequence of Novosphingobium malaysiense MUSC 273(T).</title>
        <authorList>
            <person name="Lee L.-H."/>
        </authorList>
    </citation>
    <scope>NUCLEOTIDE SEQUENCE [LARGE SCALE GENOMIC DNA]</scope>
    <source>
        <strain evidence="1 2">MUSC 273</strain>
    </source>
</reference>
<organism evidence="1 2">
    <name type="scientific">Novosphingobium malaysiense</name>
    <dbReference type="NCBI Taxonomy" id="1348853"/>
    <lineage>
        <taxon>Bacteria</taxon>
        <taxon>Pseudomonadati</taxon>
        <taxon>Pseudomonadota</taxon>
        <taxon>Alphaproteobacteria</taxon>
        <taxon>Sphingomonadales</taxon>
        <taxon>Sphingomonadaceae</taxon>
        <taxon>Novosphingobium</taxon>
    </lineage>
</organism>
<evidence type="ECO:0000313" key="2">
    <source>
        <dbReference type="Proteomes" id="UP000031057"/>
    </source>
</evidence>
<comment type="caution">
    <text evidence="1">The sequence shown here is derived from an EMBL/GenBank/DDBJ whole genome shotgun (WGS) entry which is preliminary data.</text>
</comment>
<keyword evidence="2" id="KW-1185">Reference proteome</keyword>
<dbReference type="Proteomes" id="UP000031057">
    <property type="component" value="Unassembled WGS sequence"/>
</dbReference>
<sequence length="374" mass="42000">MLNRLDDFPIHQTVEPIAHPATTDRNAYDRFWFNGFSIDGEWMFGIAMGLYPHRGILDCAFSFVRKDGVQHSFFGSRRAPRERTDMQVGPFLLENTVPMRRTRIVLDDNESGLSCDLTFSTRTAAIEEARQTLWSGPRKIMDTTRFDLFGRWSGTIRTPEGEIHVDPDTCFGVKDRSWGVRKVGEPDTGGAPNPYGGTTFLWAPLFWDDHISQAIIYDSGDGMALHRDVLVAPLYAGEYDGPEVEDGQVRRLATCRHRLKWHPGTRLASAMEVDLVDHDGSARTITMDPILRFQMRGIGYGHPEWGHALWKGELALGHETIDHAKLDMLQMPNFHTQQLVRVSDGTQTGIGVFEQVHLGPYAPGGMTAMTDGAK</sequence>
<dbReference type="STRING" id="1348853.LK12_18320"/>
<protein>
    <recommendedName>
        <fullName evidence="3">AttH domain-containing protein</fullName>
    </recommendedName>
</protein>
<proteinExistence type="predicted"/>
<dbReference type="EMBL" id="JTDI01000006">
    <property type="protein sequence ID" value="KHK89864.1"/>
    <property type="molecule type" value="Genomic_DNA"/>
</dbReference>
<dbReference type="AlphaFoldDB" id="A0A0B1ZKJ4"/>
<evidence type="ECO:0000313" key="1">
    <source>
        <dbReference type="EMBL" id="KHK89864.1"/>
    </source>
</evidence>
<dbReference type="OrthoDB" id="333076at2"/>
<evidence type="ECO:0008006" key="3">
    <source>
        <dbReference type="Google" id="ProtNLM"/>
    </source>
</evidence>
<dbReference type="RefSeq" id="WP_039287293.1">
    <property type="nucleotide sequence ID" value="NZ_JTDI01000006.1"/>
</dbReference>